<proteinExistence type="predicted"/>
<evidence type="ECO:0000313" key="3">
    <source>
        <dbReference type="Proteomes" id="UP000705230"/>
    </source>
</evidence>
<sequence>MHFKKNLLLTRLSFILAIMLVNSCASTSNNDFKLLENQKQENFPELLSINDLFVINELNEDKAKNERELILELLKYESLDTNEANKLNAIIPSTLKPYGKRIIEGILQNNKKLQNSKSTNLNIKINEEYKNILISASTNIDTKFNLIFTNDAKYNIDDDILNKTLPGFCNSFQVDQLNSIEKVVFSNNEFDGRETLIIYESNYNNQKRRLEDYYSNVRSVLFTNENYDQFASNVLGVSESLERYSKINALLPNININNTPRVRQDIKNIYFLMSYRNAKGLVPAFRYNYSIGINSYASINLIENVNNINMIADFESLIMPISNQFGDTIYLNQFKNNASVEDRLIFDNLHDFLLITFLSKNGINKGVVNGRSGILYLAEGKCTKRKLPLKTINSDGVFTLP</sequence>
<name>A0A937JB19_9GAMM</name>
<evidence type="ECO:0000313" key="2">
    <source>
        <dbReference type="EMBL" id="MBL6903011.1"/>
    </source>
</evidence>
<keyword evidence="1" id="KW-0732">Signal</keyword>
<feature type="chain" id="PRO_5037705671" description="Lipoprotein" evidence="1">
    <location>
        <begin position="28"/>
        <end position="401"/>
    </location>
</feature>
<dbReference type="Proteomes" id="UP000705230">
    <property type="component" value="Unassembled WGS sequence"/>
</dbReference>
<accession>A0A937JB19</accession>
<comment type="caution">
    <text evidence="2">The sequence shown here is derived from an EMBL/GenBank/DDBJ whole genome shotgun (WGS) entry which is preliminary data.</text>
</comment>
<dbReference type="AlphaFoldDB" id="A0A937JB19"/>
<feature type="signal peptide" evidence="1">
    <location>
        <begin position="1"/>
        <end position="27"/>
    </location>
</feature>
<evidence type="ECO:0008006" key="4">
    <source>
        <dbReference type="Google" id="ProtNLM"/>
    </source>
</evidence>
<evidence type="ECO:0000256" key="1">
    <source>
        <dbReference type="SAM" id="SignalP"/>
    </source>
</evidence>
<dbReference type="EMBL" id="JADHSG010000002">
    <property type="protein sequence ID" value="MBL6903011.1"/>
    <property type="molecule type" value="Genomic_DNA"/>
</dbReference>
<organism evidence="2 3">
    <name type="scientific">SAR86 cluster bacterium</name>
    <dbReference type="NCBI Taxonomy" id="2030880"/>
    <lineage>
        <taxon>Bacteria</taxon>
        <taxon>Pseudomonadati</taxon>
        <taxon>Pseudomonadota</taxon>
        <taxon>Gammaproteobacteria</taxon>
        <taxon>SAR86 cluster</taxon>
    </lineage>
</organism>
<protein>
    <recommendedName>
        <fullName evidence="4">Lipoprotein</fullName>
    </recommendedName>
</protein>
<reference evidence="2" key="1">
    <citation type="submission" date="2020-10" db="EMBL/GenBank/DDBJ databases">
        <title>Microbiome of the Black Sea water column analyzed by genome centric metagenomics.</title>
        <authorList>
            <person name="Cabello-Yeves P.J."/>
            <person name="Callieri C."/>
            <person name="Picazo A."/>
            <person name="Mehrshad M."/>
            <person name="Haro-Moreno J.M."/>
            <person name="Roda-Garcia J."/>
            <person name="Dzembekova N."/>
            <person name="Slabakova V."/>
            <person name="Slabakova N."/>
            <person name="Moncheva S."/>
            <person name="Rodriguez-Valera F."/>
        </authorList>
    </citation>
    <scope>NUCLEOTIDE SEQUENCE</scope>
    <source>
        <strain evidence="2">BS30m-G43</strain>
    </source>
</reference>
<gene>
    <name evidence="2" type="ORF">ISR29_02300</name>
</gene>